<evidence type="ECO:0000256" key="2">
    <source>
        <dbReference type="SAM" id="Phobius"/>
    </source>
</evidence>
<evidence type="ECO:0000259" key="3">
    <source>
        <dbReference type="Pfam" id="PF13962"/>
    </source>
</evidence>
<dbReference type="Pfam" id="PF13962">
    <property type="entry name" value="PGG"/>
    <property type="match status" value="1"/>
</dbReference>
<feature type="transmembrane region" description="Helical" evidence="2">
    <location>
        <begin position="504"/>
        <end position="526"/>
    </location>
</feature>
<keyword evidence="2" id="KW-0472">Membrane</keyword>
<evidence type="ECO:0000313" key="5">
    <source>
        <dbReference type="Proteomes" id="UP001237642"/>
    </source>
</evidence>
<dbReference type="AlphaFoldDB" id="A0AAD8MFU3"/>
<protein>
    <submittedName>
        <fullName evidence="4">PGG domain-containing protein</fullName>
    </submittedName>
</protein>
<keyword evidence="2" id="KW-1133">Transmembrane helix</keyword>
<name>A0AAD8MFU3_9APIA</name>
<dbReference type="SUPFAM" id="SSF48403">
    <property type="entry name" value="Ankyrin repeat"/>
    <property type="match status" value="1"/>
</dbReference>
<gene>
    <name evidence="4" type="ORF">POM88_037419</name>
</gene>
<accession>A0AAD8MFU3</accession>
<dbReference type="Gene3D" id="1.25.40.20">
    <property type="entry name" value="Ankyrin repeat-containing domain"/>
    <property type="match status" value="2"/>
</dbReference>
<dbReference type="PANTHER" id="PTHR24177">
    <property type="entry name" value="CASKIN"/>
    <property type="match status" value="1"/>
</dbReference>
<reference evidence="4" key="2">
    <citation type="submission" date="2023-05" db="EMBL/GenBank/DDBJ databases">
        <authorList>
            <person name="Schelkunov M.I."/>
        </authorList>
    </citation>
    <scope>NUCLEOTIDE SEQUENCE</scope>
    <source>
        <strain evidence="4">Hsosn_3</strain>
        <tissue evidence="4">Leaf</tissue>
    </source>
</reference>
<keyword evidence="5" id="KW-1185">Reference proteome</keyword>
<feature type="region of interest" description="Disordered" evidence="1">
    <location>
        <begin position="286"/>
        <end position="310"/>
    </location>
</feature>
<proteinExistence type="predicted"/>
<dbReference type="PANTHER" id="PTHR24177:SF314">
    <property type="entry name" value="PROTEIN ACCELERATED CELL DEATH 6-LIKE ISOFORM X1"/>
    <property type="match status" value="1"/>
</dbReference>
<dbReference type="Proteomes" id="UP001237642">
    <property type="component" value="Unassembled WGS sequence"/>
</dbReference>
<comment type="caution">
    <text evidence="4">The sequence shown here is derived from an EMBL/GenBank/DDBJ whole genome shotgun (WGS) entry which is preliminary data.</text>
</comment>
<dbReference type="InterPro" id="IPR036770">
    <property type="entry name" value="Ankyrin_rpt-contain_sf"/>
</dbReference>
<evidence type="ECO:0000256" key="1">
    <source>
        <dbReference type="SAM" id="MobiDB-lite"/>
    </source>
</evidence>
<sequence>MANSDTDSYNAELYQALINKDEQKVLDLYKKYAEEEGPMRVVTIHKDTILHVALYSMQLELVISLMENLSSQHIELMDHKNSGGNTVLHEAATYDKLLPAAKMMLDLRPELLTITNNNKENPLFRAARYGQKKMFKFLSGCIVKDFDEEKLKKYHRKFDGSTVLHAAIAAEHFDLAIWIAERYDNLFDLTDGDGLTALQLLACNPAAFKSRGEGWLMTLIDSRIQNNGDDCSSHLHEAASIYRVPWWDEMVDRRKKYKEAVNLANILIPKDTSWKITKSVVDQRETEAVEDKQSESKKKSEKEIAMEKKKSEKQQTPLLLATQTGCFEIVEKILEVHPQAVEHINEDGRCILHIAIKYRQLEIFEMVRQMEVPMRRLIRKCDARGNSILHMVGKKVVNEVVEQTEKRSPSFQLQDDLLLFERMKKVIRPHFHKHTNIDGETAEELFVLHKEELRDRSQEWLKRTAENCSIVAVLIATVAFAAAYTVPGGSKDDGSPVLINQTFFVIFTISDVLSLTFCLTAVIIFLSILTSSFRLQDFKNSLPQKLMLGISCLILSVSMMMLAFAATVILMIHNNERWTSIALYLVAFLPVTVFASIYMPLYISLLGTFKYTLIKIWSFFPRFTCHSANKSLHEINENEAKIPETNITTSHKTKGISSLV</sequence>
<feature type="transmembrane region" description="Helical" evidence="2">
    <location>
        <begin position="581"/>
        <end position="605"/>
    </location>
</feature>
<feature type="transmembrane region" description="Helical" evidence="2">
    <location>
        <begin position="546"/>
        <end position="569"/>
    </location>
</feature>
<dbReference type="InterPro" id="IPR002110">
    <property type="entry name" value="Ankyrin_rpt"/>
</dbReference>
<keyword evidence="2" id="KW-0812">Transmembrane</keyword>
<feature type="transmembrane region" description="Helical" evidence="2">
    <location>
        <begin position="464"/>
        <end position="484"/>
    </location>
</feature>
<dbReference type="GO" id="GO:0016020">
    <property type="term" value="C:membrane"/>
    <property type="evidence" value="ECO:0007669"/>
    <property type="project" value="TreeGrafter"/>
</dbReference>
<dbReference type="EMBL" id="JAUIZM010000008">
    <property type="protein sequence ID" value="KAK1371327.1"/>
    <property type="molecule type" value="Genomic_DNA"/>
</dbReference>
<feature type="domain" description="PGG" evidence="3">
    <location>
        <begin position="459"/>
        <end position="570"/>
    </location>
</feature>
<dbReference type="SMART" id="SM00248">
    <property type="entry name" value="ANK"/>
    <property type="match status" value="6"/>
</dbReference>
<reference evidence="4" key="1">
    <citation type="submission" date="2023-02" db="EMBL/GenBank/DDBJ databases">
        <title>Genome of toxic invasive species Heracleum sosnowskyi carries increased number of genes despite the absence of recent whole-genome duplications.</title>
        <authorList>
            <person name="Schelkunov M."/>
            <person name="Shtratnikova V."/>
            <person name="Makarenko M."/>
            <person name="Klepikova A."/>
            <person name="Omelchenko D."/>
            <person name="Novikova G."/>
            <person name="Obukhova E."/>
            <person name="Bogdanov V."/>
            <person name="Penin A."/>
            <person name="Logacheva M."/>
        </authorList>
    </citation>
    <scope>NUCLEOTIDE SEQUENCE</scope>
    <source>
        <strain evidence="4">Hsosn_3</strain>
        <tissue evidence="4">Leaf</tissue>
    </source>
</reference>
<organism evidence="4 5">
    <name type="scientific">Heracleum sosnowskyi</name>
    <dbReference type="NCBI Taxonomy" id="360622"/>
    <lineage>
        <taxon>Eukaryota</taxon>
        <taxon>Viridiplantae</taxon>
        <taxon>Streptophyta</taxon>
        <taxon>Embryophyta</taxon>
        <taxon>Tracheophyta</taxon>
        <taxon>Spermatophyta</taxon>
        <taxon>Magnoliopsida</taxon>
        <taxon>eudicotyledons</taxon>
        <taxon>Gunneridae</taxon>
        <taxon>Pentapetalae</taxon>
        <taxon>asterids</taxon>
        <taxon>campanulids</taxon>
        <taxon>Apiales</taxon>
        <taxon>Apiaceae</taxon>
        <taxon>Apioideae</taxon>
        <taxon>apioid superclade</taxon>
        <taxon>Tordylieae</taxon>
        <taxon>Tordyliinae</taxon>
        <taxon>Heracleum</taxon>
    </lineage>
</organism>
<dbReference type="InterPro" id="IPR026961">
    <property type="entry name" value="PGG_dom"/>
</dbReference>
<dbReference type="Pfam" id="PF12796">
    <property type="entry name" value="Ank_2"/>
    <property type="match status" value="2"/>
</dbReference>
<evidence type="ECO:0000313" key="4">
    <source>
        <dbReference type="EMBL" id="KAK1371327.1"/>
    </source>
</evidence>